<accession>A0A811QXD5</accession>
<evidence type="ECO:0000259" key="1">
    <source>
        <dbReference type="Pfam" id="PF10551"/>
    </source>
</evidence>
<keyword evidence="3" id="KW-1185">Reference proteome</keyword>
<dbReference type="Pfam" id="PF10551">
    <property type="entry name" value="MULE"/>
    <property type="match status" value="1"/>
</dbReference>
<sequence length="251" mass="28430">MEAPRFLNEISPQDQADLSWVPEGMDPNSSYRLAMRVGAYVKFTDDGGREYCQACNIPRILDQDMTNWNGLLIDIGTKINLSSKHKLFKAEVERTTHGSLVDIEYEQDRKKMKFTRMFVAFKASVDGFLNGCRPFLGVDSTHLTGKWKGQLASATAIDGNNWMFLVCYGVFGSETTENWAWFFSRLHQAIGSPPGLVISTDVGKGIDSAVTKVFKSGVEHRECMRHLVANFQKRFRGEVFEKHLWPACRAF</sequence>
<dbReference type="PANTHER" id="PTHR31973">
    <property type="entry name" value="POLYPROTEIN, PUTATIVE-RELATED"/>
    <property type="match status" value="1"/>
</dbReference>
<proteinExistence type="predicted"/>
<name>A0A811QXD5_9POAL</name>
<gene>
    <name evidence="2" type="ORF">NCGR_LOCUS45050</name>
</gene>
<evidence type="ECO:0000313" key="2">
    <source>
        <dbReference type="EMBL" id="CAD6261659.1"/>
    </source>
</evidence>
<dbReference type="PANTHER" id="PTHR31973:SF195">
    <property type="entry name" value="MUDR FAMILY TRANSPOSASE"/>
    <property type="match status" value="1"/>
</dbReference>
<dbReference type="AlphaFoldDB" id="A0A811QXD5"/>
<reference evidence="2" key="1">
    <citation type="submission" date="2020-10" db="EMBL/GenBank/DDBJ databases">
        <authorList>
            <person name="Han B."/>
            <person name="Lu T."/>
            <person name="Zhao Q."/>
            <person name="Huang X."/>
            <person name="Zhao Y."/>
        </authorList>
    </citation>
    <scope>NUCLEOTIDE SEQUENCE</scope>
</reference>
<feature type="domain" description="MULE transposase" evidence="1">
    <location>
        <begin position="136"/>
        <end position="230"/>
    </location>
</feature>
<comment type="caution">
    <text evidence="2">The sequence shown here is derived from an EMBL/GenBank/DDBJ whole genome shotgun (WGS) entry which is preliminary data.</text>
</comment>
<dbReference type="InterPro" id="IPR018289">
    <property type="entry name" value="MULE_transposase_dom"/>
</dbReference>
<organism evidence="2 3">
    <name type="scientific">Miscanthus lutarioriparius</name>
    <dbReference type="NCBI Taxonomy" id="422564"/>
    <lineage>
        <taxon>Eukaryota</taxon>
        <taxon>Viridiplantae</taxon>
        <taxon>Streptophyta</taxon>
        <taxon>Embryophyta</taxon>
        <taxon>Tracheophyta</taxon>
        <taxon>Spermatophyta</taxon>
        <taxon>Magnoliopsida</taxon>
        <taxon>Liliopsida</taxon>
        <taxon>Poales</taxon>
        <taxon>Poaceae</taxon>
        <taxon>PACMAD clade</taxon>
        <taxon>Panicoideae</taxon>
        <taxon>Andropogonodae</taxon>
        <taxon>Andropogoneae</taxon>
        <taxon>Saccharinae</taxon>
        <taxon>Miscanthus</taxon>
    </lineage>
</organism>
<dbReference type="OrthoDB" id="668975at2759"/>
<protein>
    <recommendedName>
        <fullName evidence="1">MULE transposase domain-containing protein</fullName>
    </recommendedName>
</protein>
<evidence type="ECO:0000313" key="3">
    <source>
        <dbReference type="Proteomes" id="UP000604825"/>
    </source>
</evidence>
<dbReference type="EMBL" id="CAJGYO010000012">
    <property type="protein sequence ID" value="CAD6261659.1"/>
    <property type="molecule type" value="Genomic_DNA"/>
</dbReference>
<dbReference type="Proteomes" id="UP000604825">
    <property type="component" value="Unassembled WGS sequence"/>
</dbReference>